<dbReference type="EMBL" id="QUMQ01000001">
    <property type="protein sequence ID" value="REG01485.1"/>
    <property type="molecule type" value="Genomic_DNA"/>
</dbReference>
<feature type="compositionally biased region" description="Basic and acidic residues" evidence="1">
    <location>
        <begin position="1"/>
        <end position="11"/>
    </location>
</feature>
<keyword evidence="4" id="KW-1185">Reference proteome</keyword>
<accession>A0A3D9ZXY8</accession>
<keyword evidence="2" id="KW-0472">Membrane</keyword>
<keyword evidence="2" id="KW-1133">Transmembrane helix</keyword>
<proteinExistence type="predicted"/>
<evidence type="ECO:0000313" key="4">
    <source>
        <dbReference type="Proteomes" id="UP000256913"/>
    </source>
</evidence>
<gene>
    <name evidence="3" type="ORF">DFJ67_7569</name>
</gene>
<feature type="transmembrane region" description="Helical" evidence="2">
    <location>
        <begin position="60"/>
        <end position="80"/>
    </location>
</feature>
<protein>
    <submittedName>
        <fullName evidence="3">Uncharacterized protein</fullName>
    </submittedName>
</protein>
<sequence>MSVHHQQRDDAPDATAARRAGLSMPETRPDVIKQGWLQKRRQKVIEEVERNRRGDYRVPTWVLAVLLGAVLAGWLLLIFLND</sequence>
<feature type="region of interest" description="Disordered" evidence="1">
    <location>
        <begin position="1"/>
        <end position="26"/>
    </location>
</feature>
<name>A0A3D9ZXY8_9ACTN</name>
<comment type="caution">
    <text evidence="3">The sequence shown here is derived from an EMBL/GenBank/DDBJ whole genome shotgun (WGS) entry which is preliminary data.</text>
</comment>
<organism evidence="3 4">
    <name type="scientific">Asanoa ferruginea</name>
    <dbReference type="NCBI Taxonomy" id="53367"/>
    <lineage>
        <taxon>Bacteria</taxon>
        <taxon>Bacillati</taxon>
        <taxon>Actinomycetota</taxon>
        <taxon>Actinomycetes</taxon>
        <taxon>Micromonosporales</taxon>
        <taxon>Micromonosporaceae</taxon>
        <taxon>Asanoa</taxon>
    </lineage>
</organism>
<dbReference type="Proteomes" id="UP000256913">
    <property type="component" value="Unassembled WGS sequence"/>
</dbReference>
<evidence type="ECO:0000313" key="3">
    <source>
        <dbReference type="EMBL" id="REG01485.1"/>
    </source>
</evidence>
<evidence type="ECO:0000256" key="2">
    <source>
        <dbReference type="SAM" id="Phobius"/>
    </source>
</evidence>
<evidence type="ECO:0000256" key="1">
    <source>
        <dbReference type="SAM" id="MobiDB-lite"/>
    </source>
</evidence>
<reference evidence="3 4" key="1">
    <citation type="submission" date="2018-08" db="EMBL/GenBank/DDBJ databases">
        <title>Sequencing the genomes of 1000 actinobacteria strains.</title>
        <authorList>
            <person name="Klenk H.-P."/>
        </authorList>
    </citation>
    <scope>NUCLEOTIDE SEQUENCE [LARGE SCALE GENOMIC DNA]</scope>
    <source>
        <strain evidence="3 4">DSM 44099</strain>
    </source>
</reference>
<keyword evidence="2" id="KW-0812">Transmembrane</keyword>
<dbReference type="AlphaFoldDB" id="A0A3D9ZXY8"/>